<dbReference type="GO" id="GO:0051707">
    <property type="term" value="P:response to other organism"/>
    <property type="evidence" value="ECO:0007669"/>
    <property type="project" value="UniProtKB-ARBA"/>
</dbReference>
<keyword evidence="5" id="KW-0611">Plant defense</keyword>
<evidence type="ECO:0000256" key="3">
    <source>
        <dbReference type="ARBA" id="ARBA00022737"/>
    </source>
</evidence>
<dbReference type="GO" id="GO:0006952">
    <property type="term" value="P:defense response"/>
    <property type="evidence" value="ECO:0007669"/>
    <property type="project" value="UniProtKB-KW"/>
</dbReference>
<dbReference type="SUPFAM" id="SSF52058">
    <property type="entry name" value="L domain-like"/>
    <property type="match status" value="2"/>
</dbReference>
<dbReference type="SUPFAM" id="SSF52540">
    <property type="entry name" value="P-loop containing nucleoside triphosphate hydrolases"/>
    <property type="match status" value="1"/>
</dbReference>
<evidence type="ECO:0000256" key="6">
    <source>
        <dbReference type="ARBA" id="ARBA00022840"/>
    </source>
</evidence>
<keyword evidence="6" id="KW-0067">ATP-binding</keyword>
<evidence type="ECO:0000259" key="7">
    <source>
        <dbReference type="SMART" id="SM00382"/>
    </source>
</evidence>
<name>A0ABC8YA32_9POAL</name>
<dbReference type="Gene3D" id="1.10.10.10">
    <property type="entry name" value="Winged helix-like DNA-binding domain superfamily/Winged helix DNA-binding domain"/>
    <property type="match status" value="1"/>
</dbReference>
<dbReference type="GO" id="GO:0005524">
    <property type="term" value="F:ATP binding"/>
    <property type="evidence" value="ECO:0007669"/>
    <property type="project" value="UniProtKB-KW"/>
</dbReference>
<evidence type="ECO:0000256" key="2">
    <source>
        <dbReference type="ARBA" id="ARBA00022614"/>
    </source>
</evidence>
<dbReference type="InterPro" id="IPR003593">
    <property type="entry name" value="AAA+_ATPase"/>
</dbReference>
<organism evidence="8 9">
    <name type="scientific">Urochloa decumbens</name>
    <dbReference type="NCBI Taxonomy" id="240449"/>
    <lineage>
        <taxon>Eukaryota</taxon>
        <taxon>Viridiplantae</taxon>
        <taxon>Streptophyta</taxon>
        <taxon>Embryophyta</taxon>
        <taxon>Tracheophyta</taxon>
        <taxon>Spermatophyta</taxon>
        <taxon>Magnoliopsida</taxon>
        <taxon>Liliopsida</taxon>
        <taxon>Poales</taxon>
        <taxon>Poaceae</taxon>
        <taxon>PACMAD clade</taxon>
        <taxon>Panicoideae</taxon>
        <taxon>Panicodae</taxon>
        <taxon>Paniceae</taxon>
        <taxon>Melinidinae</taxon>
        <taxon>Urochloa</taxon>
    </lineage>
</organism>
<reference evidence="8 9" key="2">
    <citation type="submission" date="2024-10" db="EMBL/GenBank/DDBJ databases">
        <authorList>
            <person name="Ryan C."/>
        </authorList>
    </citation>
    <scope>NUCLEOTIDE SEQUENCE [LARGE SCALE GENOMIC DNA]</scope>
</reference>
<keyword evidence="2" id="KW-0433">Leucine-rich repeat</keyword>
<gene>
    <name evidence="8" type="ORF">URODEC1_LOCUS31668</name>
</gene>
<dbReference type="InterPro" id="IPR058922">
    <property type="entry name" value="WHD_DRP"/>
</dbReference>
<dbReference type="PANTHER" id="PTHR36766:SF45">
    <property type="entry name" value="NB-ARC DOMAIN-CONTAINING PROTEIN"/>
    <property type="match status" value="1"/>
</dbReference>
<keyword evidence="4" id="KW-0547">Nucleotide-binding</keyword>
<evidence type="ECO:0000313" key="9">
    <source>
        <dbReference type="Proteomes" id="UP001497457"/>
    </source>
</evidence>
<sequence length="1495" mass="168997">MATALVGAAFSVVGKALAPFTDDLLKDWAASVKLGDNVRALELELLSAKALLQPVLHKEIDNSALMELLVMLQDLGYDAEDVLDELDYFRIQDQLHGTFEAVDRHDKGCACNLMLNAKAVGKHIVCLPACLSGAKGNRRGLNKGGKAKPNSRSCCNPVHAVGKCFPCSSLPSVDDDDNSMPNSPERSHTNEPKKLKFNRVDASKRMQHIIEQLRLVHQRVSGIITALGLNWSTVPNIAQSRPITTSESTEPRLYGRDHIMNGIIRDITGDKHCGEVLTVIPIVGPGGIGKTTLAQHIYHNEKVQQHFDVKIWICVSFNFNANKLIQEIEKCIPEVDGESKGTAAQLIEQRLKKKRFLLVLDDIWDCSNEYEWEQLLLPFRKSQVKANIIIATTRSPAQAQIMVRKTDHSVYLQGLDHKEFKDLFLDFVFGDDQSRKDHTFLLETGDKIIGRLKGSPLAAKTVGRLLRNQLDLVHWTRVLESKEWEHSDDRNDIMPALKLSYDYLPSQLQLCFSYCALFPQDYKFEREELINFWIGLDVLHLSHGENKRVEDIGLSHLTQLINHGFLEKRAKQDGPACYIVHDLLHELARKVSSHECLIIDSSQSQVSSLQIRPSIRHLSINIDGTSVQDRLTLKNCVEDFNTLDKRLKVEKLRSLMLFGEHHGCFVNAFGDLFREAKALRVVFLSQASYEVENLLHNFYYLVHLRYLRIESSSRDKFPNKLSRFYHMMVLDARNYDNIMDLPRDMSNLIKLRHFLVCEEETHESIFEVGKLRSLQELRRFSVKQEDQGFELRQLGQLVQLCGSLCIDNLENVQIKEEADEAKLIQKSRLHELRLCWNTIQSSNETALEEQVLERLKPSSNLLKLSITGHRGATCPSWLGINLSVRSLEYLRLSYVAWQTFPPIGELSLVNVPPEEISCKTPGKRFENLRRLELVNLASLKKWAVHDPCQLFPYLEALVIRDCSNLVELLFPHSTCCQQDNQALSFPPRLLELNIGNCPQLLSFPPVPWTESEAPCSIKIEGTGIPGLCKLVCAKKLNSEYFLEIVEKDIPDNTFWNVLALNNLSTLTRLNMLRCQPLPLCHLQMLSSLRTLEMSCPSNVFPFDEVDNHVQYQFPVELLRIHHWSASGKDLTQLLTYFPELSDLQLWDCEKITGLGVSVMGHQATATPGPSSSGHKVNQQQDARAEEEIVSLVAEGLLLLPPHVQELWICEYPEMSLRSNPLSDNKEDGRTGGGGLQGLSSLRKLSIWTCPKFLSSYYSSSFLLPSSLEYLELEGVVGFETVVPLSNLSALTELSIRECGDLRVKGLWSLLAQGHLTKLQVTETPKFFVDPKPSCVDEQVLPSRSSKLEELIMDDVAGVTATPICSLIFSSLTTLAIYRDAKVEHLTEEQEALLFINSLEVIRFEFCDSLKYLPARLHALPRLKRLSIWKCKAVRMLPENGLPSSLEELVIDRCPEIQSLRKNCLPSSLQKLVIGGCPGIRSLPKVNRNHSNSQNS</sequence>
<dbReference type="Gene3D" id="3.80.10.10">
    <property type="entry name" value="Ribonuclease Inhibitor"/>
    <property type="match status" value="3"/>
</dbReference>
<reference evidence="9" key="1">
    <citation type="submission" date="2024-06" db="EMBL/GenBank/DDBJ databases">
        <authorList>
            <person name="Ryan C."/>
        </authorList>
    </citation>
    <scope>NUCLEOTIDE SEQUENCE [LARGE SCALE GENOMIC DNA]</scope>
</reference>
<dbReference type="Pfam" id="PF00931">
    <property type="entry name" value="NB-ARC"/>
    <property type="match status" value="1"/>
</dbReference>
<keyword evidence="3" id="KW-0677">Repeat</keyword>
<dbReference type="SMART" id="SM00382">
    <property type="entry name" value="AAA"/>
    <property type="match status" value="1"/>
</dbReference>
<dbReference type="EMBL" id="OZ075126">
    <property type="protein sequence ID" value="CAL4939061.1"/>
    <property type="molecule type" value="Genomic_DNA"/>
</dbReference>
<comment type="similarity">
    <text evidence="1">Belongs to the disease resistance NB-LRR family.</text>
</comment>
<evidence type="ECO:0000256" key="4">
    <source>
        <dbReference type="ARBA" id="ARBA00022741"/>
    </source>
</evidence>
<dbReference type="InterPro" id="IPR002182">
    <property type="entry name" value="NB-ARC"/>
</dbReference>
<evidence type="ECO:0000256" key="1">
    <source>
        <dbReference type="ARBA" id="ARBA00008894"/>
    </source>
</evidence>
<dbReference type="Pfam" id="PF23559">
    <property type="entry name" value="WHD_DRP"/>
    <property type="match status" value="1"/>
</dbReference>
<dbReference type="Pfam" id="PF25019">
    <property type="entry name" value="LRR_R13L1-DRL21"/>
    <property type="match status" value="1"/>
</dbReference>
<dbReference type="Pfam" id="PF18052">
    <property type="entry name" value="Rx_N"/>
    <property type="match status" value="1"/>
</dbReference>
<dbReference type="InterPro" id="IPR036388">
    <property type="entry name" value="WH-like_DNA-bd_sf"/>
</dbReference>
<proteinExistence type="inferred from homology"/>
<dbReference type="InterPro" id="IPR041118">
    <property type="entry name" value="Rx_N"/>
</dbReference>
<protein>
    <recommendedName>
        <fullName evidence="7">AAA+ ATPase domain-containing protein</fullName>
    </recommendedName>
</protein>
<keyword evidence="9" id="KW-1185">Reference proteome</keyword>
<dbReference type="InterPro" id="IPR027417">
    <property type="entry name" value="P-loop_NTPase"/>
</dbReference>
<dbReference type="InterPro" id="IPR032675">
    <property type="entry name" value="LRR_dom_sf"/>
</dbReference>
<dbReference type="InterPro" id="IPR056789">
    <property type="entry name" value="LRR_R13L1-DRL21"/>
</dbReference>
<dbReference type="PRINTS" id="PR00364">
    <property type="entry name" value="DISEASERSIST"/>
</dbReference>
<dbReference type="PANTHER" id="PTHR36766">
    <property type="entry name" value="PLANT BROAD-SPECTRUM MILDEW RESISTANCE PROTEIN RPW8"/>
    <property type="match status" value="1"/>
</dbReference>
<dbReference type="Proteomes" id="UP001497457">
    <property type="component" value="Chromosome 16b"/>
</dbReference>
<evidence type="ECO:0000256" key="5">
    <source>
        <dbReference type="ARBA" id="ARBA00022821"/>
    </source>
</evidence>
<dbReference type="Gene3D" id="3.40.50.300">
    <property type="entry name" value="P-loop containing nucleotide triphosphate hydrolases"/>
    <property type="match status" value="1"/>
</dbReference>
<accession>A0ABC8YA32</accession>
<feature type="domain" description="AAA+ ATPase" evidence="7">
    <location>
        <begin position="276"/>
        <end position="416"/>
    </location>
</feature>
<evidence type="ECO:0000313" key="8">
    <source>
        <dbReference type="EMBL" id="CAL4939061.1"/>
    </source>
</evidence>